<dbReference type="NCBIfam" id="TIGR00481">
    <property type="entry name" value="YbhB/YbcL family Raf kinase inhibitor-like protein"/>
    <property type="match status" value="1"/>
</dbReference>
<sequence length="153" mass="16596">MALTLTSPAFADGEKIPRTFARDGENLLPPLRWAGVPAGTRSLVLVMEDPDAPRGTFRHLGIYDIPSDQSGLSQGADPGAGESFRFARNDFGNTAYDGPQPPPGHGVHHYYFRLAAISEPRLGILGDVGVADVWKKARKHLLEEATLVGTYER</sequence>
<organism evidence="1 2">
    <name type="scientific">Chelatococcus daeguensis</name>
    <dbReference type="NCBI Taxonomy" id="444444"/>
    <lineage>
        <taxon>Bacteria</taxon>
        <taxon>Pseudomonadati</taxon>
        <taxon>Pseudomonadota</taxon>
        <taxon>Alphaproteobacteria</taxon>
        <taxon>Hyphomicrobiales</taxon>
        <taxon>Chelatococcaceae</taxon>
        <taxon>Chelatococcus</taxon>
    </lineage>
</organism>
<dbReference type="PANTHER" id="PTHR30289">
    <property type="entry name" value="UNCHARACTERIZED PROTEIN YBCL-RELATED"/>
    <property type="match status" value="1"/>
</dbReference>
<keyword evidence="2" id="KW-1185">Reference proteome</keyword>
<dbReference type="CDD" id="cd00865">
    <property type="entry name" value="PEBP_bact_arch"/>
    <property type="match status" value="1"/>
</dbReference>
<dbReference type="InterPro" id="IPR008914">
    <property type="entry name" value="PEBP"/>
</dbReference>
<dbReference type="AlphaFoldDB" id="A0AAC9JUI4"/>
<accession>A0AAC9JUI4</accession>
<dbReference type="EMBL" id="CP018096">
    <property type="protein sequence ID" value="APF39421.1"/>
    <property type="molecule type" value="Genomic_DNA"/>
</dbReference>
<evidence type="ECO:0000313" key="2">
    <source>
        <dbReference type="Proteomes" id="UP000182703"/>
    </source>
</evidence>
<geneLocation type="plasmid" evidence="2">
    <name>ptad1</name>
</geneLocation>
<dbReference type="PANTHER" id="PTHR30289:SF1">
    <property type="entry name" value="PEBP (PHOSPHATIDYLETHANOLAMINE-BINDING PROTEIN) FAMILY PROTEIN"/>
    <property type="match status" value="1"/>
</dbReference>
<dbReference type="KEGG" id="cdq:BOQ54_18150"/>
<reference evidence="1 2" key="1">
    <citation type="submission" date="2016-11" db="EMBL/GenBank/DDBJ databases">
        <title>Complete genome sequence of the aerobically denitrifying bacterium Chelatococcus daeguensis TAD1.</title>
        <authorList>
            <person name="Yang Y."/>
            <person name="Huang S."/>
            <person name="Lin E."/>
        </authorList>
    </citation>
    <scope>NUCLEOTIDE SEQUENCE [LARGE SCALE GENOMIC DNA]</scope>
    <source>
        <strain evidence="1 2">TAD1</strain>
        <plasmid evidence="2">ptad1</plasmid>
    </source>
</reference>
<dbReference type="InterPro" id="IPR005247">
    <property type="entry name" value="YbhB_YbcL/LppC-like"/>
</dbReference>
<gene>
    <name evidence="1" type="ORF">BOQ54_18150</name>
</gene>
<dbReference type="SUPFAM" id="SSF49777">
    <property type="entry name" value="PEBP-like"/>
    <property type="match status" value="1"/>
</dbReference>
<proteinExistence type="predicted"/>
<protein>
    <submittedName>
        <fullName evidence="1">Phosphatidylethanolamine-binding protein</fullName>
    </submittedName>
</protein>
<evidence type="ECO:0000313" key="1">
    <source>
        <dbReference type="EMBL" id="APF39421.1"/>
    </source>
</evidence>
<name>A0AAC9JUI4_9HYPH</name>
<dbReference type="RefSeq" id="WP_055458647.1">
    <property type="nucleotide sequence ID" value="NZ_CP018096.1"/>
</dbReference>
<dbReference type="Pfam" id="PF01161">
    <property type="entry name" value="PBP"/>
    <property type="match status" value="1"/>
</dbReference>
<dbReference type="Proteomes" id="UP000182703">
    <property type="component" value="Plasmid pTAD1"/>
</dbReference>
<dbReference type="InterPro" id="IPR036610">
    <property type="entry name" value="PEBP-like_sf"/>
</dbReference>
<keyword evidence="1" id="KW-0614">Plasmid</keyword>
<dbReference type="Gene3D" id="3.90.280.10">
    <property type="entry name" value="PEBP-like"/>
    <property type="match status" value="1"/>
</dbReference>